<evidence type="ECO:0000313" key="6">
    <source>
        <dbReference type="Proteomes" id="UP000278962"/>
    </source>
</evidence>
<proteinExistence type="predicted"/>
<dbReference type="GO" id="GO:0008757">
    <property type="term" value="F:S-adenosylmethionine-dependent methyltransferase activity"/>
    <property type="evidence" value="ECO:0007669"/>
    <property type="project" value="InterPro"/>
</dbReference>
<dbReference type="PANTHER" id="PTHR43464:SF19">
    <property type="entry name" value="UBIQUINONE BIOSYNTHESIS O-METHYLTRANSFERASE, MITOCHONDRIAL"/>
    <property type="match status" value="1"/>
</dbReference>
<dbReference type="Proteomes" id="UP000278962">
    <property type="component" value="Unassembled WGS sequence"/>
</dbReference>
<accession>A0A660L6T3</accession>
<dbReference type="Gene3D" id="3.40.50.150">
    <property type="entry name" value="Vaccinia Virus protein VP39"/>
    <property type="match status" value="1"/>
</dbReference>
<dbReference type="InterPro" id="IPR029063">
    <property type="entry name" value="SAM-dependent_MTases_sf"/>
</dbReference>
<dbReference type="EMBL" id="RBIL01000002">
    <property type="protein sequence ID" value="RKQ87653.1"/>
    <property type="molecule type" value="Genomic_DNA"/>
</dbReference>
<dbReference type="Pfam" id="PF08241">
    <property type="entry name" value="Methyltransf_11"/>
    <property type="match status" value="1"/>
</dbReference>
<evidence type="ECO:0000256" key="2">
    <source>
        <dbReference type="ARBA" id="ARBA00022679"/>
    </source>
</evidence>
<evidence type="ECO:0000256" key="3">
    <source>
        <dbReference type="ARBA" id="ARBA00022691"/>
    </source>
</evidence>
<dbReference type="GO" id="GO:0032259">
    <property type="term" value="P:methylation"/>
    <property type="evidence" value="ECO:0007669"/>
    <property type="project" value="UniProtKB-KW"/>
</dbReference>
<keyword evidence="3" id="KW-0949">S-adenosyl-L-methionine</keyword>
<evidence type="ECO:0000256" key="1">
    <source>
        <dbReference type="ARBA" id="ARBA00022603"/>
    </source>
</evidence>
<dbReference type="InterPro" id="IPR013216">
    <property type="entry name" value="Methyltransf_11"/>
</dbReference>
<organism evidence="5 6">
    <name type="scientific">Solirubrobacter pauli</name>
    <dbReference type="NCBI Taxonomy" id="166793"/>
    <lineage>
        <taxon>Bacteria</taxon>
        <taxon>Bacillati</taxon>
        <taxon>Actinomycetota</taxon>
        <taxon>Thermoleophilia</taxon>
        <taxon>Solirubrobacterales</taxon>
        <taxon>Solirubrobacteraceae</taxon>
        <taxon>Solirubrobacter</taxon>
    </lineage>
</organism>
<protein>
    <submittedName>
        <fullName evidence="5">Pimeloyl-CoA biosynthesis protein BioC</fullName>
    </submittedName>
</protein>
<dbReference type="CDD" id="cd02440">
    <property type="entry name" value="AdoMet_MTases"/>
    <property type="match status" value="1"/>
</dbReference>
<feature type="domain" description="Methyltransferase type 11" evidence="4">
    <location>
        <begin position="43"/>
        <end position="134"/>
    </location>
</feature>
<evidence type="ECO:0000313" key="5">
    <source>
        <dbReference type="EMBL" id="RKQ87653.1"/>
    </source>
</evidence>
<keyword evidence="1" id="KW-0489">Methyltransferase</keyword>
<dbReference type="AlphaFoldDB" id="A0A660L6T3"/>
<keyword evidence="6" id="KW-1185">Reference proteome</keyword>
<sequence>MSAHWEEQAANWIAWARTPGHDVYWSYRDAFFELVPPPGGGALEVGCGEGRVCRDLAARGWDVTGIDASLPLLEAARAADRGGRYLLADASALPFEDGEFDLVVAYNSLMDMEDMPGAVREAERVLAPGGAFCITITHPIADVGRLADDGRSFVIDKPYVQPGLYDGTFARAGLTMHFKGWTRPLEAYVRALEAAGFVIAALREPASPVEPARTVPMFLMLRAVRGAG</sequence>
<keyword evidence="2" id="KW-0808">Transferase</keyword>
<name>A0A660L6T3_9ACTN</name>
<reference evidence="5 6" key="1">
    <citation type="submission" date="2018-10" db="EMBL/GenBank/DDBJ databases">
        <title>Genomic Encyclopedia of Archaeal and Bacterial Type Strains, Phase II (KMG-II): from individual species to whole genera.</title>
        <authorList>
            <person name="Goeker M."/>
        </authorList>
    </citation>
    <scope>NUCLEOTIDE SEQUENCE [LARGE SCALE GENOMIC DNA]</scope>
    <source>
        <strain evidence="5 6">DSM 14954</strain>
    </source>
</reference>
<gene>
    <name evidence="5" type="ORF">C8N24_5678</name>
</gene>
<dbReference type="OrthoDB" id="9805171at2"/>
<dbReference type="RefSeq" id="WP_121256392.1">
    <property type="nucleotide sequence ID" value="NZ_RBIL01000002.1"/>
</dbReference>
<dbReference type="SUPFAM" id="SSF53335">
    <property type="entry name" value="S-adenosyl-L-methionine-dependent methyltransferases"/>
    <property type="match status" value="1"/>
</dbReference>
<comment type="caution">
    <text evidence="5">The sequence shown here is derived from an EMBL/GenBank/DDBJ whole genome shotgun (WGS) entry which is preliminary data.</text>
</comment>
<dbReference type="PANTHER" id="PTHR43464">
    <property type="entry name" value="METHYLTRANSFERASE"/>
    <property type="match status" value="1"/>
</dbReference>
<evidence type="ECO:0000259" key="4">
    <source>
        <dbReference type="Pfam" id="PF08241"/>
    </source>
</evidence>